<feature type="compositionally biased region" description="Acidic residues" evidence="1">
    <location>
        <begin position="439"/>
        <end position="451"/>
    </location>
</feature>
<feature type="compositionally biased region" description="Acidic residues" evidence="1">
    <location>
        <begin position="390"/>
        <end position="425"/>
    </location>
</feature>
<evidence type="ECO:0000313" key="4">
    <source>
        <dbReference type="EMBL" id="BBO79011.1"/>
    </source>
</evidence>
<feature type="transmembrane region" description="Helical" evidence="2">
    <location>
        <begin position="646"/>
        <end position="666"/>
    </location>
</feature>
<protein>
    <recommendedName>
        <fullName evidence="3">Zinc finger/thioredoxin putative domain-containing protein</fullName>
    </recommendedName>
</protein>
<evidence type="ECO:0000256" key="1">
    <source>
        <dbReference type="SAM" id="MobiDB-lite"/>
    </source>
</evidence>
<feature type="compositionally biased region" description="Acidic residues" evidence="1">
    <location>
        <begin position="300"/>
        <end position="315"/>
    </location>
</feature>
<accession>A0A5K7ZGT5</accession>
<feature type="compositionally biased region" description="Low complexity" evidence="1">
    <location>
        <begin position="537"/>
        <end position="548"/>
    </location>
</feature>
<feature type="compositionally biased region" description="Pro residues" evidence="1">
    <location>
        <begin position="619"/>
        <end position="629"/>
    </location>
</feature>
<proteinExistence type="predicted"/>
<feature type="region of interest" description="Disordered" evidence="1">
    <location>
        <begin position="611"/>
        <end position="636"/>
    </location>
</feature>
<feature type="compositionally biased region" description="Basic and acidic residues" evidence="1">
    <location>
        <begin position="426"/>
        <end position="438"/>
    </location>
</feature>
<keyword evidence="5" id="KW-1185">Reference proteome</keyword>
<feature type="region of interest" description="Disordered" evidence="1">
    <location>
        <begin position="512"/>
        <end position="575"/>
    </location>
</feature>
<feature type="compositionally biased region" description="Acidic residues" evidence="1">
    <location>
        <begin position="551"/>
        <end position="564"/>
    </location>
</feature>
<feature type="compositionally biased region" description="Acidic residues" evidence="1">
    <location>
        <begin position="159"/>
        <end position="180"/>
    </location>
</feature>
<feature type="region of interest" description="Disordered" evidence="1">
    <location>
        <begin position="252"/>
        <end position="331"/>
    </location>
</feature>
<dbReference type="Pfam" id="PF13717">
    <property type="entry name" value="Zn_ribbon_4"/>
    <property type="match status" value="1"/>
</dbReference>
<gene>
    <name evidence="4" type="ORF">DSCW_64280</name>
</gene>
<organism evidence="4 5">
    <name type="scientific">Desulfosarcina widdelii</name>
    <dbReference type="NCBI Taxonomy" id="947919"/>
    <lineage>
        <taxon>Bacteria</taxon>
        <taxon>Pseudomonadati</taxon>
        <taxon>Thermodesulfobacteriota</taxon>
        <taxon>Desulfobacteria</taxon>
        <taxon>Desulfobacterales</taxon>
        <taxon>Desulfosarcinaceae</taxon>
        <taxon>Desulfosarcina</taxon>
    </lineage>
</organism>
<dbReference type="InterPro" id="IPR011723">
    <property type="entry name" value="Znf/thioredoxin_put"/>
</dbReference>
<keyword evidence="2" id="KW-0472">Membrane</keyword>
<dbReference type="Proteomes" id="UP000427769">
    <property type="component" value="Chromosome"/>
</dbReference>
<feature type="compositionally biased region" description="Acidic residues" evidence="1">
    <location>
        <begin position="512"/>
        <end position="536"/>
    </location>
</feature>
<dbReference type="RefSeq" id="WP_155308223.1">
    <property type="nucleotide sequence ID" value="NZ_AP021875.1"/>
</dbReference>
<dbReference type="NCBIfam" id="TIGR02098">
    <property type="entry name" value="MJ0042_CXXC"/>
    <property type="match status" value="1"/>
</dbReference>
<feature type="region of interest" description="Disordered" evidence="1">
    <location>
        <begin position="137"/>
        <end position="180"/>
    </location>
</feature>
<keyword evidence="2" id="KW-1133">Transmembrane helix</keyword>
<keyword evidence="2" id="KW-0812">Transmembrane</keyword>
<dbReference type="EMBL" id="AP021875">
    <property type="protein sequence ID" value="BBO79011.1"/>
    <property type="molecule type" value="Genomic_DNA"/>
</dbReference>
<reference evidence="4 5" key="1">
    <citation type="submission" date="2019-11" db="EMBL/GenBank/DDBJ databases">
        <title>Comparative genomics of hydrocarbon-degrading Desulfosarcina strains.</title>
        <authorList>
            <person name="Watanabe M."/>
            <person name="Kojima H."/>
            <person name="Fukui M."/>
        </authorList>
    </citation>
    <scope>NUCLEOTIDE SEQUENCE [LARGE SCALE GENOMIC DNA]</scope>
    <source>
        <strain evidence="4 5">PP31</strain>
    </source>
</reference>
<feature type="compositionally biased region" description="Acidic residues" evidence="1">
    <location>
        <begin position="137"/>
        <end position="152"/>
    </location>
</feature>
<dbReference type="KEGG" id="dwd:DSCW_64280"/>
<evidence type="ECO:0000256" key="2">
    <source>
        <dbReference type="SAM" id="Phobius"/>
    </source>
</evidence>
<feature type="compositionally biased region" description="Pro residues" evidence="1">
    <location>
        <begin position="46"/>
        <end position="57"/>
    </location>
</feature>
<evidence type="ECO:0000313" key="5">
    <source>
        <dbReference type="Proteomes" id="UP000427769"/>
    </source>
</evidence>
<feature type="region of interest" description="Disordered" evidence="1">
    <location>
        <begin position="43"/>
        <end position="76"/>
    </location>
</feature>
<feature type="compositionally biased region" description="Pro residues" evidence="1">
    <location>
        <begin position="65"/>
        <end position="75"/>
    </location>
</feature>
<name>A0A5K7ZGT5_9BACT</name>
<dbReference type="AlphaFoldDB" id="A0A5K7ZGT5"/>
<feature type="domain" description="Zinc finger/thioredoxin putative" evidence="3">
    <location>
        <begin position="1"/>
        <end position="36"/>
    </location>
</feature>
<dbReference type="OrthoDB" id="5506264at2"/>
<feature type="region of interest" description="Disordered" evidence="1">
    <location>
        <begin position="346"/>
        <end position="474"/>
    </location>
</feature>
<evidence type="ECO:0000259" key="3">
    <source>
        <dbReference type="Pfam" id="PF13717"/>
    </source>
</evidence>
<sequence length="816" mass="88179">MIITCEACNTSFNLDDKMIKPTGSKVRCSVCANVFTAFPAQAPAVEPEPQPVEPEPVPQETQAVPEPPAPAVPEEPLPKEDVAVQATPEEDVLEENDGYLFADGTDLDFALDEEPEETVPAEEIEDAVSDALEEDLEDFSLEAEPEAPEEGDATVIASLDDDDFNLDLSPESDDEPEDETATMIASLDDDDLDLSNIDMETDGDETVIADLDQEDFDLEMSSETEGDDEGTATVIANLDDDTFDLDEDFSLETEDAGTSETAAKDAGPQTMDDLDDLSLTLDIEPDIEEEATPSAPNVEDTAEPSAEDLSLDLDAEEKGEAVEEPAATDAEKALDDELDLQLDMEEEIAPVKQPDTESSLLEDDLDLSGLESLLEEDEAGEEDRATVAAEEMEDLELSLDEGDFTPEADATAADEADEALEDLSFDLDKEEPAEKADLEESADADQEIDLSEIEKMLEEPEDAGPKFTAAPDQDLDLDIEASLETEKWMSESGEEDQLVADEELDLSDLEQALEDVDEEAPDEGPEDAELELDLDDGQAAAATPKPAAVDSDLEFDLSDFEETPQSESGGRGVEQAAADMELEFEVEEEAKADQATEDEGLEETVAIPEPATEEAKPAAPEPVAPPVAPSKPKKVKPAKKGMSKSLVFLLIVVILGGVAYGTYYLLDKNGIEIPFLSDYLKPKVNDPGSLKLTTYDINSKFVDNASVGKLFVVSGKVKNGYSENRGMITLSGKIFSTGKVAVNQEKVYGGNIMSDLELANLEWDKIKSRLSNRLGDNRSNVKVAPGQSIPFMVVFSNLPKDLEEFTIEVTGSTSLK</sequence>